<comment type="caution">
    <text evidence="8">The sequence shown here is derived from an EMBL/GenBank/DDBJ whole genome shotgun (WGS) entry which is preliminary data.</text>
</comment>
<protein>
    <recommendedName>
        <fullName evidence="7">ABC-2 type transporter transmembrane domain-containing protein</fullName>
    </recommendedName>
</protein>
<feature type="domain" description="ABC-2 type transporter transmembrane" evidence="7">
    <location>
        <begin position="19"/>
        <end position="371"/>
    </location>
</feature>
<evidence type="ECO:0000256" key="1">
    <source>
        <dbReference type="ARBA" id="ARBA00004651"/>
    </source>
</evidence>
<evidence type="ECO:0000313" key="8">
    <source>
        <dbReference type="EMBL" id="KPL90930.1"/>
    </source>
</evidence>
<sequence length="400" mass="43499">MSKIWTIARHEYLTHLRRRGFLISTFGMPIMLVLLFVVVVVVLLLSSQVKAIGYVDQSGLTTGLQPEIAWRSNLGDVQLRQYASLDEAKTALQAASIDAAFVVPSDFLAKGTIEGYALEALPQLAESQFSGFLKAVLAAQLRDEPDVVFQPIRKLDSIVLDAPPEEARRSGLSIAVPIFFGILLLGSTFGSGSYLMMALIEEKEQRIMEILASSLSTYQIMTGKILGLGALALTQLSIWASGGLVLLGFAAAQFDLIGEQGISIGVIVLAFMLFFPSYFIIAATLSAIGAAVTSAQQGQQLTGIVTLLCTMPLWFIAVLSNNPNGGLALGFNIFPYTAPITLLQRVMSGSVPVWQQIATVLWLWLMAALITRFAGRVVRIGLLRYRQSLRIRDLFQLGKL</sequence>
<gene>
    <name evidence="8" type="ORF">SE18_03920</name>
</gene>
<proteinExistence type="predicted"/>
<reference evidence="8 9" key="1">
    <citation type="submission" date="2015-07" db="EMBL/GenBank/DDBJ databases">
        <title>Whole genome sequence of Herpetosiphon geysericola DSM 7119.</title>
        <authorList>
            <person name="Hemp J."/>
            <person name="Ward L.M."/>
            <person name="Pace L.A."/>
            <person name="Fischer W.W."/>
        </authorList>
    </citation>
    <scope>NUCLEOTIDE SEQUENCE [LARGE SCALE GENOMIC DNA]</scope>
    <source>
        <strain evidence="8 9">DSM 7119</strain>
    </source>
</reference>
<dbReference type="PANTHER" id="PTHR30294">
    <property type="entry name" value="MEMBRANE COMPONENT OF ABC TRANSPORTER YHHJ-RELATED"/>
    <property type="match status" value="1"/>
</dbReference>
<dbReference type="OrthoDB" id="142621at2"/>
<keyword evidence="5 6" id="KW-0472">Membrane</keyword>
<feature type="transmembrane region" description="Helical" evidence="6">
    <location>
        <begin position="353"/>
        <end position="374"/>
    </location>
</feature>
<dbReference type="InterPro" id="IPR051449">
    <property type="entry name" value="ABC-2_transporter_component"/>
</dbReference>
<comment type="subcellular location">
    <subcellularLocation>
        <location evidence="1">Cell membrane</location>
        <topology evidence="1">Multi-pass membrane protein</topology>
    </subcellularLocation>
</comment>
<feature type="transmembrane region" description="Helical" evidence="6">
    <location>
        <begin position="21"/>
        <end position="45"/>
    </location>
</feature>
<dbReference type="InterPro" id="IPR013525">
    <property type="entry name" value="ABC2_TM"/>
</dbReference>
<dbReference type="AlphaFoldDB" id="A0A0N8GT27"/>
<dbReference type="PANTHER" id="PTHR30294:SF29">
    <property type="entry name" value="MULTIDRUG ABC TRANSPORTER PERMEASE YBHS-RELATED"/>
    <property type="match status" value="1"/>
</dbReference>
<feature type="transmembrane region" description="Helical" evidence="6">
    <location>
        <begin position="301"/>
        <end position="319"/>
    </location>
</feature>
<name>A0A0N8GT27_9CHLR</name>
<keyword evidence="9" id="KW-1185">Reference proteome</keyword>
<dbReference type="RefSeq" id="WP_054533113.1">
    <property type="nucleotide sequence ID" value="NZ_LGKP01000008.1"/>
</dbReference>
<evidence type="ECO:0000256" key="5">
    <source>
        <dbReference type="ARBA" id="ARBA00023136"/>
    </source>
</evidence>
<evidence type="ECO:0000256" key="6">
    <source>
        <dbReference type="SAM" id="Phobius"/>
    </source>
</evidence>
<dbReference type="GO" id="GO:0005886">
    <property type="term" value="C:plasma membrane"/>
    <property type="evidence" value="ECO:0007669"/>
    <property type="project" value="UniProtKB-SubCell"/>
</dbReference>
<keyword evidence="2" id="KW-1003">Cell membrane</keyword>
<keyword evidence="3 6" id="KW-0812">Transmembrane</keyword>
<dbReference type="GO" id="GO:0140359">
    <property type="term" value="F:ABC-type transporter activity"/>
    <property type="evidence" value="ECO:0007669"/>
    <property type="project" value="InterPro"/>
</dbReference>
<keyword evidence="4 6" id="KW-1133">Transmembrane helix</keyword>
<dbReference type="Pfam" id="PF12698">
    <property type="entry name" value="ABC2_membrane_3"/>
    <property type="match status" value="1"/>
</dbReference>
<accession>A0A0N8GT27</accession>
<feature type="transmembrane region" description="Helical" evidence="6">
    <location>
        <begin position="174"/>
        <end position="200"/>
    </location>
</feature>
<evidence type="ECO:0000259" key="7">
    <source>
        <dbReference type="Pfam" id="PF12698"/>
    </source>
</evidence>
<organism evidence="8 9">
    <name type="scientific">Herpetosiphon geysericola</name>
    <dbReference type="NCBI Taxonomy" id="70996"/>
    <lineage>
        <taxon>Bacteria</taxon>
        <taxon>Bacillati</taxon>
        <taxon>Chloroflexota</taxon>
        <taxon>Chloroflexia</taxon>
        <taxon>Herpetosiphonales</taxon>
        <taxon>Herpetosiphonaceae</taxon>
        <taxon>Herpetosiphon</taxon>
    </lineage>
</organism>
<evidence type="ECO:0000256" key="2">
    <source>
        <dbReference type="ARBA" id="ARBA00022475"/>
    </source>
</evidence>
<evidence type="ECO:0000256" key="3">
    <source>
        <dbReference type="ARBA" id="ARBA00022692"/>
    </source>
</evidence>
<feature type="transmembrane region" description="Helical" evidence="6">
    <location>
        <begin position="225"/>
        <end position="250"/>
    </location>
</feature>
<dbReference type="Proteomes" id="UP000050277">
    <property type="component" value="Unassembled WGS sequence"/>
</dbReference>
<evidence type="ECO:0000256" key="4">
    <source>
        <dbReference type="ARBA" id="ARBA00022989"/>
    </source>
</evidence>
<dbReference type="STRING" id="70996.SE18_03920"/>
<feature type="transmembrane region" description="Helical" evidence="6">
    <location>
        <begin position="262"/>
        <end position="289"/>
    </location>
</feature>
<evidence type="ECO:0000313" key="9">
    <source>
        <dbReference type="Proteomes" id="UP000050277"/>
    </source>
</evidence>
<dbReference type="EMBL" id="LGKP01000008">
    <property type="protein sequence ID" value="KPL90930.1"/>
    <property type="molecule type" value="Genomic_DNA"/>
</dbReference>